<dbReference type="InterPro" id="IPR036890">
    <property type="entry name" value="HATPase_C_sf"/>
</dbReference>
<dbReference type="InterPro" id="IPR005467">
    <property type="entry name" value="His_kinase_dom"/>
</dbReference>
<evidence type="ECO:0000256" key="5">
    <source>
        <dbReference type="ARBA" id="ARBA00023012"/>
    </source>
</evidence>
<evidence type="ECO:0000256" key="2">
    <source>
        <dbReference type="ARBA" id="ARBA00012438"/>
    </source>
</evidence>
<evidence type="ECO:0000313" key="9">
    <source>
        <dbReference type="Proteomes" id="UP001230951"/>
    </source>
</evidence>
<comment type="catalytic activity">
    <reaction evidence="1">
        <text>ATP + protein L-histidine = ADP + protein N-phospho-L-histidine.</text>
        <dbReference type="EC" id="2.7.13.3"/>
    </reaction>
</comment>
<dbReference type="Proteomes" id="UP001230951">
    <property type="component" value="Unassembled WGS sequence"/>
</dbReference>
<dbReference type="InterPro" id="IPR004358">
    <property type="entry name" value="Sig_transdc_His_kin-like_C"/>
</dbReference>
<dbReference type="GO" id="GO:0004673">
    <property type="term" value="F:protein histidine kinase activity"/>
    <property type="evidence" value="ECO:0007669"/>
    <property type="project" value="UniProtKB-EC"/>
</dbReference>
<dbReference type="GO" id="GO:0000160">
    <property type="term" value="P:phosphorelay signal transduction system"/>
    <property type="evidence" value="ECO:0007669"/>
    <property type="project" value="UniProtKB-KW"/>
</dbReference>
<evidence type="ECO:0000313" key="7">
    <source>
        <dbReference type="EMBL" id="MDP9905752.1"/>
    </source>
</evidence>
<evidence type="ECO:0000256" key="3">
    <source>
        <dbReference type="ARBA" id="ARBA00022679"/>
    </source>
</evidence>
<evidence type="ECO:0000259" key="6">
    <source>
        <dbReference type="PROSITE" id="PS50109"/>
    </source>
</evidence>
<comment type="caution">
    <text evidence="7">The sequence shown here is derived from an EMBL/GenBank/DDBJ whole genome shotgun (WGS) entry which is preliminary data.</text>
</comment>
<evidence type="ECO:0000313" key="8">
    <source>
        <dbReference type="EMBL" id="MDQ0181740.1"/>
    </source>
</evidence>
<dbReference type="EMBL" id="JAUSTF010000007">
    <property type="protein sequence ID" value="MDQ0181740.1"/>
    <property type="molecule type" value="Genomic_DNA"/>
</dbReference>
<evidence type="ECO:0000256" key="4">
    <source>
        <dbReference type="ARBA" id="ARBA00022777"/>
    </source>
</evidence>
<keyword evidence="3" id="KW-0808">Transferase</keyword>
<dbReference type="Gene3D" id="3.30.565.10">
    <property type="entry name" value="Histidine kinase-like ATPase, C-terminal domain"/>
    <property type="match status" value="1"/>
</dbReference>
<keyword evidence="4 7" id="KW-0418">Kinase</keyword>
<feature type="domain" description="Histidine kinase" evidence="6">
    <location>
        <begin position="1"/>
        <end position="157"/>
    </location>
</feature>
<proteinExistence type="predicted"/>
<dbReference type="PANTHER" id="PTHR24421:SF58">
    <property type="entry name" value="SIGNAL TRANSDUCTION HISTIDINE-PROTEIN KINASE_PHOSPHATASE UHPB"/>
    <property type="match status" value="1"/>
</dbReference>
<dbReference type="SMART" id="SM00387">
    <property type="entry name" value="HATPase_c"/>
    <property type="match status" value="1"/>
</dbReference>
<reference evidence="7 9" key="1">
    <citation type="submission" date="2023-07" db="EMBL/GenBank/DDBJ databases">
        <title>Sorghum-associated microbial communities from plants grown in Nebraska, USA.</title>
        <authorList>
            <person name="Schachtman D."/>
        </authorList>
    </citation>
    <scope>NUCLEOTIDE SEQUENCE</scope>
    <source>
        <strain evidence="7">DS1006</strain>
        <strain evidence="8 9">DS1016</strain>
    </source>
</reference>
<dbReference type="SUPFAM" id="SSF55874">
    <property type="entry name" value="ATPase domain of HSP90 chaperone/DNA topoisomerase II/histidine kinase"/>
    <property type="match status" value="1"/>
</dbReference>
<keyword evidence="9" id="KW-1185">Reference proteome</keyword>
<dbReference type="CDD" id="cd16917">
    <property type="entry name" value="HATPase_UhpB-NarQ-NarX-like"/>
    <property type="match status" value="1"/>
</dbReference>
<dbReference type="PANTHER" id="PTHR24421">
    <property type="entry name" value="NITRATE/NITRITE SENSOR PROTEIN NARX-RELATED"/>
    <property type="match status" value="1"/>
</dbReference>
<name>A0AAW8DBM2_9MICC</name>
<dbReference type="EC" id="2.7.13.3" evidence="2"/>
<dbReference type="RefSeq" id="WP_059389398.1">
    <property type="nucleotide sequence ID" value="NZ_JAUSRG010000007.1"/>
</dbReference>
<evidence type="ECO:0000313" key="10">
    <source>
        <dbReference type="Proteomes" id="UP001242995"/>
    </source>
</evidence>
<sequence>MKTTTALDEVTAINGVITDQQPVDFHALGLAGCIDRLASPLRRQGTEIHWETPHHGVEISSGSASLLYHAAKEVLSNAFKYAHAHDVTVRLAAVYHGIRLTVTDNGAGFDSQATPAGAHHGFGLRLMSIAVSEVGGDVSVVSSPGKGTCVTVTLPLD</sequence>
<keyword evidence="5" id="KW-0902">Two-component regulatory system</keyword>
<dbReference type="InterPro" id="IPR003594">
    <property type="entry name" value="HATPase_dom"/>
</dbReference>
<evidence type="ECO:0000256" key="1">
    <source>
        <dbReference type="ARBA" id="ARBA00000085"/>
    </source>
</evidence>
<dbReference type="Pfam" id="PF02518">
    <property type="entry name" value="HATPase_c"/>
    <property type="match status" value="1"/>
</dbReference>
<dbReference type="PROSITE" id="PS50109">
    <property type="entry name" value="HIS_KIN"/>
    <property type="match status" value="1"/>
</dbReference>
<accession>A0AAW8DBM2</accession>
<gene>
    <name evidence="7" type="ORF">J2S90_002723</name>
    <name evidence="8" type="ORF">J2S93_003179</name>
</gene>
<dbReference type="Proteomes" id="UP001242995">
    <property type="component" value="Unassembled WGS sequence"/>
</dbReference>
<dbReference type="InterPro" id="IPR050482">
    <property type="entry name" value="Sensor_HK_TwoCompSys"/>
</dbReference>
<organism evidence="7 10">
    <name type="scientific">Arthrobacter bambusae</name>
    <dbReference type="NCBI Taxonomy" id="1338426"/>
    <lineage>
        <taxon>Bacteria</taxon>
        <taxon>Bacillati</taxon>
        <taxon>Actinomycetota</taxon>
        <taxon>Actinomycetes</taxon>
        <taxon>Micrococcales</taxon>
        <taxon>Micrococcaceae</taxon>
        <taxon>Arthrobacter</taxon>
    </lineage>
</organism>
<dbReference type="AlphaFoldDB" id="A0AAW8DBM2"/>
<protein>
    <recommendedName>
        <fullName evidence="2">histidine kinase</fullName>
        <ecNumber evidence="2">2.7.13.3</ecNumber>
    </recommendedName>
</protein>
<dbReference type="PRINTS" id="PR00344">
    <property type="entry name" value="BCTRLSENSOR"/>
</dbReference>
<dbReference type="EMBL" id="JAUSRG010000007">
    <property type="protein sequence ID" value="MDP9905752.1"/>
    <property type="molecule type" value="Genomic_DNA"/>
</dbReference>